<feature type="chain" id="PRO_5020670774" description="Bacterial OB-fold domain-containing protein" evidence="1">
    <location>
        <begin position="24"/>
        <end position="116"/>
    </location>
</feature>
<feature type="signal peptide" evidence="1">
    <location>
        <begin position="1"/>
        <end position="23"/>
    </location>
</feature>
<dbReference type="EMBL" id="CP026538">
    <property type="protein sequence ID" value="QAZ69185.1"/>
    <property type="molecule type" value="Genomic_DNA"/>
</dbReference>
<gene>
    <name evidence="2" type="ORF">C3Y92_18855</name>
</gene>
<reference evidence="2 3" key="1">
    <citation type="submission" date="2018-02" db="EMBL/GenBank/DDBJ databases">
        <title>Genome sequence of Desulfovibrio carbinolicus DSM 3852.</title>
        <authorList>
            <person name="Wilbanks E."/>
            <person name="Skennerton C.T."/>
            <person name="Orphan V.J."/>
        </authorList>
    </citation>
    <scope>NUCLEOTIDE SEQUENCE [LARGE SCALE GENOMIC DNA]</scope>
    <source>
        <strain evidence="2 3">DSM 3852</strain>
    </source>
</reference>
<dbReference type="KEGG" id="dcb:C3Y92_18855"/>
<evidence type="ECO:0008006" key="4">
    <source>
        <dbReference type="Google" id="ProtNLM"/>
    </source>
</evidence>
<evidence type="ECO:0000256" key="1">
    <source>
        <dbReference type="SAM" id="SignalP"/>
    </source>
</evidence>
<dbReference type="RefSeq" id="WP_129355338.1">
    <property type="nucleotide sequence ID" value="NZ_CP026538.1"/>
</dbReference>
<accession>A0A4P6HPZ1</accession>
<proteinExistence type="predicted"/>
<dbReference type="AlphaFoldDB" id="A0A4P6HPZ1"/>
<dbReference type="Proteomes" id="UP000293296">
    <property type="component" value="Chromosome"/>
</dbReference>
<keyword evidence="1" id="KW-0732">Signal</keyword>
<evidence type="ECO:0000313" key="3">
    <source>
        <dbReference type="Proteomes" id="UP000293296"/>
    </source>
</evidence>
<keyword evidence="3" id="KW-1185">Reference proteome</keyword>
<organism evidence="2 3">
    <name type="scientific">Solidesulfovibrio carbinolicus</name>
    <dbReference type="NCBI Taxonomy" id="296842"/>
    <lineage>
        <taxon>Bacteria</taxon>
        <taxon>Pseudomonadati</taxon>
        <taxon>Thermodesulfobacteriota</taxon>
        <taxon>Desulfovibrionia</taxon>
        <taxon>Desulfovibrionales</taxon>
        <taxon>Desulfovibrionaceae</taxon>
        <taxon>Solidesulfovibrio</taxon>
    </lineage>
</organism>
<name>A0A4P6HPZ1_9BACT</name>
<dbReference type="OrthoDB" id="5456284at2"/>
<evidence type="ECO:0000313" key="2">
    <source>
        <dbReference type="EMBL" id="QAZ69185.1"/>
    </source>
</evidence>
<protein>
    <recommendedName>
        <fullName evidence="4">Bacterial OB-fold domain-containing protein</fullName>
    </recommendedName>
</protein>
<sequence length="116" mass="12413">MKLHRYYPGLMAAVLLVCLMALAAGPAGAAKADDDGKPLKTGVTITGIVEDDYADGLLVTTEDGTSYMVLTPEEVSLEQEETFHKKFKGQSVTLTGNVFRDEDGSLSLFVMSLPAK</sequence>